<dbReference type="InterPro" id="IPR011992">
    <property type="entry name" value="EF-hand-dom_pair"/>
</dbReference>
<keyword evidence="3" id="KW-1185">Reference proteome</keyword>
<sequence>MSQDFNHYDLNGDNLISPKEFSTAENLPPREVNEVFKFADSNDDYMLDSYEFEAAPFVFTSKQSALLFLFLSILRIFSKKIN</sequence>
<dbReference type="Proteomes" id="UP001195483">
    <property type="component" value="Unassembled WGS sequence"/>
</dbReference>
<dbReference type="EMBL" id="JAEAOA010001832">
    <property type="protein sequence ID" value="KAK3608318.1"/>
    <property type="molecule type" value="Genomic_DNA"/>
</dbReference>
<protein>
    <recommendedName>
        <fullName evidence="4">EF-hand domain-containing protein</fullName>
    </recommendedName>
</protein>
<dbReference type="SUPFAM" id="SSF47473">
    <property type="entry name" value="EF-hand"/>
    <property type="match status" value="1"/>
</dbReference>
<reference evidence="2" key="2">
    <citation type="journal article" date="2021" name="Genome Biol. Evol.">
        <title>Developing a high-quality reference genome for a parasitic bivalve with doubly uniparental inheritance (Bivalvia: Unionida).</title>
        <authorList>
            <person name="Smith C.H."/>
        </authorList>
    </citation>
    <scope>NUCLEOTIDE SEQUENCE</scope>
    <source>
        <strain evidence="2">CHS0354</strain>
        <tissue evidence="2">Mantle</tissue>
    </source>
</reference>
<evidence type="ECO:0000313" key="2">
    <source>
        <dbReference type="EMBL" id="KAK3608318.1"/>
    </source>
</evidence>
<feature type="transmembrane region" description="Helical" evidence="1">
    <location>
        <begin position="54"/>
        <end position="77"/>
    </location>
</feature>
<comment type="caution">
    <text evidence="2">The sequence shown here is derived from an EMBL/GenBank/DDBJ whole genome shotgun (WGS) entry which is preliminary data.</text>
</comment>
<evidence type="ECO:0000256" key="1">
    <source>
        <dbReference type="SAM" id="Phobius"/>
    </source>
</evidence>
<name>A0AAE0TEN9_9BIVA</name>
<proteinExistence type="predicted"/>
<keyword evidence="1" id="KW-1133">Transmembrane helix</keyword>
<evidence type="ECO:0000313" key="3">
    <source>
        <dbReference type="Proteomes" id="UP001195483"/>
    </source>
</evidence>
<reference evidence="2" key="1">
    <citation type="journal article" date="2021" name="Genome Biol. Evol.">
        <title>A High-Quality Reference Genome for a Parasitic Bivalve with Doubly Uniparental Inheritance (Bivalvia: Unionida).</title>
        <authorList>
            <person name="Smith C.H."/>
        </authorList>
    </citation>
    <scope>NUCLEOTIDE SEQUENCE</scope>
    <source>
        <strain evidence="2">CHS0354</strain>
    </source>
</reference>
<keyword evidence="1" id="KW-0472">Membrane</keyword>
<dbReference type="AlphaFoldDB" id="A0AAE0TEN9"/>
<accession>A0AAE0TEN9</accession>
<reference evidence="2" key="3">
    <citation type="submission" date="2023-05" db="EMBL/GenBank/DDBJ databases">
        <authorList>
            <person name="Smith C.H."/>
        </authorList>
    </citation>
    <scope>NUCLEOTIDE SEQUENCE</scope>
    <source>
        <strain evidence="2">CHS0354</strain>
        <tissue evidence="2">Mantle</tissue>
    </source>
</reference>
<keyword evidence="1" id="KW-0812">Transmembrane</keyword>
<evidence type="ECO:0008006" key="4">
    <source>
        <dbReference type="Google" id="ProtNLM"/>
    </source>
</evidence>
<gene>
    <name evidence="2" type="ORF">CHS0354_030768</name>
</gene>
<organism evidence="2 3">
    <name type="scientific">Potamilus streckersoni</name>
    <dbReference type="NCBI Taxonomy" id="2493646"/>
    <lineage>
        <taxon>Eukaryota</taxon>
        <taxon>Metazoa</taxon>
        <taxon>Spiralia</taxon>
        <taxon>Lophotrochozoa</taxon>
        <taxon>Mollusca</taxon>
        <taxon>Bivalvia</taxon>
        <taxon>Autobranchia</taxon>
        <taxon>Heteroconchia</taxon>
        <taxon>Palaeoheterodonta</taxon>
        <taxon>Unionida</taxon>
        <taxon>Unionoidea</taxon>
        <taxon>Unionidae</taxon>
        <taxon>Ambleminae</taxon>
        <taxon>Lampsilini</taxon>
        <taxon>Potamilus</taxon>
    </lineage>
</organism>
<dbReference type="Gene3D" id="1.10.238.10">
    <property type="entry name" value="EF-hand"/>
    <property type="match status" value="1"/>
</dbReference>